<dbReference type="GO" id="GO:0070966">
    <property type="term" value="P:nuclear-transcribed mRNA catabolic process, no-go decay"/>
    <property type="evidence" value="ECO:0007669"/>
    <property type="project" value="InterPro"/>
</dbReference>
<dbReference type="InterPro" id="IPR029064">
    <property type="entry name" value="Ribosomal_eL30-like_sf"/>
</dbReference>
<dbReference type="FunFam" id="3.30.1330.30:FF:000066">
    <property type="entry name" value="Conserved protein"/>
    <property type="match status" value="1"/>
</dbReference>
<sequence length="98" mass="11251">MIVHNTKKLKESRIMDDFLEHLSKDDNKAWYGAEETERAAKLDAIETLLITDSVLKRNDVKKREKYLDLIENSGNNNGKIFVLSTSKITVSNLTNQQI</sequence>
<dbReference type="Gene3D" id="3.30.1330.30">
    <property type="match status" value="1"/>
</dbReference>
<dbReference type="HOGENOM" id="CLU_2529186_0_0_1"/>
<dbReference type="GO" id="GO:0032790">
    <property type="term" value="P:ribosome disassembly"/>
    <property type="evidence" value="ECO:0007669"/>
    <property type="project" value="TreeGrafter"/>
</dbReference>
<dbReference type="SUPFAM" id="SSF55315">
    <property type="entry name" value="L30e-like"/>
    <property type="match status" value="1"/>
</dbReference>
<dbReference type="GO" id="GO:0070651">
    <property type="term" value="P:nonfunctional rRNA decay"/>
    <property type="evidence" value="ECO:0007669"/>
    <property type="project" value="TreeGrafter"/>
</dbReference>
<dbReference type="InterPro" id="IPR005142">
    <property type="entry name" value="eRF1_3"/>
</dbReference>
<organism evidence="2">
    <name type="scientific">Saccharomyces cerevisiae (strain CEN.PK113-7D)</name>
    <name type="common">Baker's yeast</name>
    <dbReference type="NCBI Taxonomy" id="889517"/>
    <lineage>
        <taxon>Eukaryota</taxon>
        <taxon>Fungi</taxon>
        <taxon>Dikarya</taxon>
        <taxon>Ascomycota</taxon>
        <taxon>Saccharomycotina</taxon>
        <taxon>Saccharomycetes</taxon>
        <taxon>Saccharomycetales</taxon>
        <taxon>Saccharomycetaceae</taxon>
        <taxon>Saccharomyces</taxon>
    </lineage>
</organism>
<dbReference type="AlphaFoldDB" id="N1P7T7"/>
<name>N1P7T7_YEASC</name>
<dbReference type="InterPro" id="IPR004405">
    <property type="entry name" value="TF_pelota"/>
</dbReference>
<dbReference type="GO" id="GO:0005737">
    <property type="term" value="C:cytoplasm"/>
    <property type="evidence" value="ECO:0007669"/>
    <property type="project" value="TreeGrafter"/>
</dbReference>
<dbReference type="PANTHER" id="PTHR10853:SF0">
    <property type="entry name" value="PROTEIN PELOTA HOMOLOG"/>
    <property type="match status" value="1"/>
</dbReference>
<gene>
    <name evidence="2" type="ORF">CENPK1137D_4496</name>
</gene>
<feature type="domain" description="eRF1" evidence="1">
    <location>
        <begin position="10"/>
        <end position="93"/>
    </location>
</feature>
<proteinExistence type="predicted"/>
<protein>
    <recommendedName>
        <fullName evidence="1">eRF1 domain-containing protein</fullName>
    </recommendedName>
</protein>
<evidence type="ECO:0000313" key="2">
    <source>
        <dbReference type="EMBL" id="EIW11878.1"/>
    </source>
</evidence>
<dbReference type="PANTHER" id="PTHR10853">
    <property type="entry name" value="PELOTA"/>
    <property type="match status" value="1"/>
</dbReference>
<dbReference type="Pfam" id="PF03465">
    <property type="entry name" value="eRF1_3"/>
    <property type="match status" value="1"/>
</dbReference>
<dbReference type="GO" id="GO:0071025">
    <property type="term" value="P:RNA surveillance"/>
    <property type="evidence" value="ECO:0007669"/>
    <property type="project" value="InterPro"/>
</dbReference>
<dbReference type="Proteomes" id="UP000013192">
    <property type="component" value="Chromosome III"/>
</dbReference>
<dbReference type="EMBL" id="CM001524">
    <property type="protein sequence ID" value="EIW11878.1"/>
    <property type="molecule type" value="Genomic_DNA"/>
</dbReference>
<dbReference type="GO" id="GO:0070481">
    <property type="term" value="P:nuclear-transcribed mRNA catabolic process, non-stop decay"/>
    <property type="evidence" value="ECO:0007669"/>
    <property type="project" value="InterPro"/>
</dbReference>
<dbReference type="OrthoDB" id="10249111at2759"/>
<accession>N1P7T7</accession>
<evidence type="ECO:0000259" key="1">
    <source>
        <dbReference type="Pfam" id="PF03465"/>
    </source>
</evidence>
<reference evidence="2" key="1">
    <citation type="submission" date="2012-03" db="EMBL/GenBank/DDBJ databases">
        <title>De novo sequencing, assembly and analysis of the genome of the laboratory strain Saccharomyces cerevisiae CEN.PK113-7D, a model for modern industrial biotechnology.</title>
        <authorList>
            <person name="Nijkamp J.F."/>
            <person name="van den Broek M.A."/>
            <person name="Datema E."/>
            <person name="de Kok S."/>
            <person name="Bosman L."/>
            <person name="Luttink M.A."/>
            <person name="Daran-Lapujade P."/>
            <person name="Vongsangnak W."/>
            <person name="Nielsen J."/>
            <person name="Heijne W.H.M."/>
            <person name="Klaassen P."/>
            <person name="Platt D."/>
            <person name="Paddon C.J."/>
            <person name="Koetter P."/>
            <person name="van Ham R.C."/>
            <person name="Reinders M.J.T."/>
            <person name="Pronk J.T."/>
            <person name="de Ridder D."/>
            <person name="Daran J.-M."/>
        </authorList>
    </citation>
    <scope>NUCLEOTIDE SEQUENCE</scope>
    <source>
        <strain evidence="2">CEN.PK113-7D</strain>
    </source>
</reference>